<evidence type="ECO:0000313" key="2">
    <source>
        <dbReference type="EMBL" id="SEH16971.1"/>
    </source>
</evidence>
<dbReference type="InterPro" id="IPR055735">
    <property type="entry name" value="DUF7311"/>
</dbReference>
<feature type="domain" description="DUF7311" evidence="1">
    <location>
        <begin position="1"/>
        <end position="151"/>
    </location>
</feature>
<proteinExistence type="predicted"/>
<keyword evidence="3" id="KW-1185">Reference proteome</keyword>
<sequence length="154" mass="16635">MIRYVLIVLVTVALLVLSMPAIDRAATLNSERQVDTTLASIDDAVTDLESNEEVTPAGHPDPQRVVDLALPASTLTTEGVDHFELDPHESSGYTHARYVLADGTTREQTIDATIVWNDPDRTGSTEIGGSSDQQLVFRLVETDDGDPIVVASYA</sequence>
<dbReference type="Pfam" id="PF23993">
    <property type="entry name" value="DUF7311"/>
    <property type="match status" value="1"/>
</dbReference>
<gene>
    <name evidence="2" type="ORF">SAMN04487967_2894</name>
</gene>
<protein>
    <recommendedName>
        <fullName evidence="1">DUF7311 domain-containing protein</fullName>
    </recommendedName>
</protein>
<dbReference type="OrthoDB" id="204975at2157"/>
<dbReference type="EMBL" id="FNWL01000003">
    <property type="protein sequence ID" value="SEH16971.1"/>
    <property type="molecule type" value="Genomic_DNA"/>
</dbReference>
<dbReference type="RefSeq" id="WP_090507694.1">
    <property type="nucleotide sequence ID" value="NZ_FNWL01000003.1"/>
</dbReference>
<evidence type="ECO:0000259" key="1">
    <source>
        <dbReference type="Pfam" id="PF23993"/>
    </source>
</evidence>
<name>A0A1H6G1K8_9EURY</name>
<reference evidence="3" key="1">
    <citation type="submission" date="2016-10" db="EMBL/GenBank/DDBJ databases">
        <authorList>
            <person name="Varghese N."/>
            <person name="Submissions S."/>
        </authorList>
    </citation>
    <scope>NUCLEOTIDE SEQUENCE [LARGE SCALE GENOMIC DNA]</scope>
    <source>
        <strain evidence="3">CGMCC 1.8981</strain>
    </source>
</reference>
<dbReference type="Proteomes" id="UP000199112">
    <property type="component" value="Unassembled WGS sequence"/>
</dbReference>
<dbReference type="AlphaFoldDB" id="A0A1H6G1K8"/>
<evidence type="ECO:0000313" key="3">
    <source>
        <dbReference type="Proteomes" id="UP000199112"/>
    </source>
</evidence>
<organism evidence="2 3">
    <name type="scientific">Natronorubrum sediminis</name>
    <dbReference type="NCBI Taxonomy" id="640943"/>
    <lineage>
        <taxon>Archaea</taxon>
        <taxon>Methanobacteriati</taxon>
        <taxon>Methanobacteriota</taxon>
        <taxon>Stenosarchaea group</taxon>
        <taxon>Halobacteria</taxon>
        <taxon>Halobacteriales</taxon>
        <taxon>Natrialbaceae</taxon>
        <taxon>Natronorubrum</taxon>
    </lineage>
</organism>
<accession>A0A1H6G1K8</accession>